<name>A0A9R1VV84_LACSA</name>
<evidence type="ECO:0000256" key="1">
    <source>
        <dbReference type="SAM" id="Phobius"/>
    </source>
</evidence>
<organism evidence="2 3">
    <name type="scientific">Lactuca sativa</name>
    <name type="common">Garden lettuce</name>
    <dbReference type="NCBI Taxonomy" id="4236"/>
    <lineage>
        <taxon>Eukaryota</taxon>
        <taxon>Viridiplantae</taxon>
        <taxon>Streptophyta</taxon>
        <taxon>Embryophyta</taxon>
        <taxon>Tracheophyta</taxon>
        <taxon>Spermatophyta</taxon>
        <taxon>Magnoliopsida</taxon>
        <taxon>eudicotyledons</taxon>
        <taxon>Gunneridae</taxon>
        <taxon>Pentapetalae</taxon>
        <taxon>asterids</taxon>
        <taxon>campanulids</taxon>
        <taxon>Asterales</taxon>
        <taxon>Asteraceae</taxon>
        <taxon>Cichorioideae</taxon>
        <taxon>Cichorieae</taxon>
        <taxon>Lactucinae</taxon>
        <taxon>Lactuca</taxon>
    </lineage>
</organism>
<reference evidence="2 3" key="1">
    <citation type="journal article" date="2017" name="Nat. Commun.">
        <title>Genome assembly with in vitro proximity ligation data and whole-genome triplication in lettuce.</title>
        <authorList>
            <person name="Reyes-Chin-Wo S."/>
            <person name="Wang Z."/>
            <person name="Yang X."/>
            <person name="Kozik A."/>
            <person name="Arikit S."/>
            <person name="Song C."/>
            <person name="Xia L."/>
            <person name="Froenicke L."/>
            <person name="Lavelle D.O."/>
            <person name="Truco M.J."/>
            <person name="Xia R."/>
            <person name="Zhu S."/>
            <person name="Xu C."/>
            <person name="Xu H."/>
            <person name="Xu X."/>
            <person name="Cox K."/>
            <person name="Korf I."/>
            <person name="Meyers B.C."/>
            <person name="Michelmore R.W."/>
        </authorList>
    </citation>
    <scope>NUCLEOTIDE SEQUENCE [LARGE SCALE GENOMIC DNA]</scope>
    <source>
        <strain evidence="3">cv. Salinas</strain>
        <tissue evidence="2">Seedlings</tissue>
    </source>
</reference>
<proteinExistence type="predicted"/>
<keyword evidence="3" id="KW-1185">Reference proteome</keyword>
<dbReference type="AlphaFoldDB" id="A0A9R1VV84"/>
<gene>
    <name evidence="2" type="ORF">LSAT_V11C400180720</name>
</gene>
<evidence type="ECO:0000313" key="3">
    <source>
        <dbReference type="Proteomes" id="UP000235145"/>
    </source>
</evidence>
<protein>
    <submittedName>
        <fullName evidence="2">Uncharacterized protein</fullName>
    </submittedName>
</protein>
<keyword evidence="1" id="KW-0472">Membrane</keyword>
<accession>A0A9R1VV84</accession>
<dbReference type="Proteomes" id="UP000235145">
    <property type="component" value="Unassembled WGS sequence"/>
</dbReference>
<keyword evidence="1" id="KW-1133">Transmembrane helix</keyword>
<feature type="transmembrane region" description="Helical" evidence="1">
    <location>
        <begin position="6"/>
        <end position="29"/>
    </location>
</feature>
<keyword evidence="1" id="KW-0812">Transmembrane</keyword>
<dbReference type="EMBL" id="NBSK02000004">
    <property type="protein sequence ID" value="KAJ0211557.1"/>
    <property type="molecule type" value="Genomic_DNA"/>
</dbReference>
<sequence length="92" mass="9905">MVNIHLLRSLFLFLVIFLLFSFVGLLVYVPGILACSAHVEKGDLVAVSVGVEQPSRDNGWAIGITRGIVLQGLKTGLSLSLSSFNLLTFTSL</sequence>
<comment type="caution">
    <text evidence="2">The sequence shown here is derived from an EMBL/GenBank/DDBJ whole genome shotgun (WGS) entry which is preliminary data.</text>
</comment>
<evidence type="ECO:0000313" key="2">
    <source>
        <dbReference type="EMBL" id="KAJ0211557.1"/>
    </source>
</evidence>